<organism evidence="2 3">
    <name type="scientific">Ginsengibacter hankyongi</name>
    <dbReference type="NCBI Taxonomy" id="2607284"/>
    <lineage>
        <taxon>Bacteria</taxon>
        <taxon>Pseudomonadati</taxon>
        <taxon>Bacteroidota</taxon>
        <taxon>Chitinophagia</taxon>
        <taxon>Chitinophagales</taxon>
        <taxon>Chitinophagaceae</taxon>
        <taxon>Ginsengibacter</taxon>
    </lineage>
</organism>
<name>A0A5J5I9S3_9BACT</name>
<sequence>MNKVLAIILLINLNNNVSGQFPPSPAHYICYKISDQINIDGKLNEPSWKLAQWSDPFRDIEGPGKPRPTEQTHIKMLWDDSNLYIGARIETKNIWATLTQHDGIVYHDNDFEIFINPDGNNYNYGEMEFNALGTLMDIFLEKPYRDGGFPIFGWECKGTQYAISYEGTINKPSDVDTAWNIEIRIPLSSLIDLERGKKPFAAGTQWRINFSRVQWNVKIENNSYTKLPEPEHNWVWSPQWAIDMHRPEYWGYLQFSSKKVGTVEDAFLTDTNWAIKMQLMSVYYAERLYYKTAHRFTGDFSQLKLPEYVALNNLSLQSDGDQFTLKTTGSDKVFSIDQAGLLMIQ</sequence>
<dbReference type="Pfam" id="PF06452">
    <property type="entry name" value="CBM9_1"/>
    <property type="match status" value="1"/>
</dbReference>
<dbReference type="PANTHER" id="PTHR35532:SF5">
    <property type="entry name" value="CARBOHYDRATE-BINDING DOMAIN-CONTAINING PROTEIN"/>
    <property type="match status" value="1"/>
</dbReference>
<evidence type="ECO:0000259" key="1">
    <source>
        <dbReference type="Pfam" id="PF06452"/>
    </source>
</evidence>
<dbReference type="InterPro" id="IPR010502">
    <property type="entry name" value="Carb-bd_dom_fam9"/>
</dbReference>
<evidence type="ECO:0000313" key="3">
    <source>
        <dbReference type="Proteomes" id="UP000326903"/>
    </source>
</evidence>
<dbReference type="Proteomes" id="UP000326903">
    <property type="component" value="Unassembled WGS sequence"/>
</dbReference>
<evidence type="ECO:0000313" key="2">
    <source>
        <dbReference type="EMBL" id="KAA9034466.1"/>
    </source>
</evidence>
<dbReference type="Gene3D" id="2.60.40.1190">
    <property type="match status" value="1"/>
</dbReference>
<keyword evidence="3" id="KW-1185">Reference proteome</keyword>
<reference evidence="2 3" key="1">
    <citation type="submission" date="2019-09" db="EMBL/GenBank/DDBJ databases">
        <title>Draft genome sequence of Ginsengibacter sp. BR5-29.</title>
        <authorList>
            <person name="Im W.-T."/>
        </authorList>
    </citation>
    <scope>NUCLEOTIDE SEQUENCE [LARGE SCALE GENOMIC DNA]</scope>
    <source>
        <strain evidence="2 3">BR5-29</strain>
    </source>
</reference>
<dbReference type="GO" id="GO:0004553">
    <property type="term" value="F:hydrolase activity, hydrolyzing O-glycosyl compounds"/>
    <property type="evidence" value="ECO:0007669"/>
    <property type="project" value="InterPro"/>
</dbReference>
<dbReference type="GO" id="GO:0030246">
    <property type="term" value="F:carbohydrate binding"/>
    <property type="evidence" value="ECO:0007669"/>
    <property type="project" value="InterPro"/>
</dbReference>
<protein>
    <submittedName>
        <fullName evidence="2">Carbohydrate-binding family 9-like protein</fullName>
    </submittedName>
</protein>
<comment type="caution">
    <text evidence="2">The sequence shown here is derived from an EMBL/GenBank/DDBJ whole genome shotgun (WGS) entry which is preliminary data.</text>
</comment>
<proteinExistence type="predicted"/>
<dbReference type="SUPFAM" id="SSF49344">
    <property type="entry name" value="CBD9-like"/>
    <property type="match status" value="1"/>
</dbReference>
<dbReference type="RefSeq" id="WP_150417186.1">
    <property type="nucleotide sequence ID" value="NZ_VYQF01000015.1"/>
</dbReference>
<accession>A0A5J5I9S3</accession>
<dbReference type="GO" id="GO:0016052">
    <property type="term" value="P:carbohydrate catabolic process"/>
    <property type="evidence" value="ECO:0007669"/>
    <property type="project" value="InterPro"/>
</dbReference>
<gene>
    <name evidence="2" type="ORF">FW778_22570</name>
</gene>
<dbReference type="AlphaFoldDB" id="A0A5J5I9S3"/>
<feature type="domain" description="Carbohydrate-binding" evidence="1">
    <location>
        <begin position="39"/>
        <end position="127"/>
    </location>
</feature>
<dbReference type="CDD" id="cd09620">
    <property type="entry name" value="CBM9_like_3"/>
    <property type="match status" value="1"/>
</dbReference>
<dbReference type="EMBL" id="VYQF01000015">
    <property type="protein sequence ID" value="KAA9034466.1"/>
    <property type="molecule type" value="Genomic_DNA"/>
</dbReference>
<dbReference type="PANTHER" id="PTHR35532">
    <property type="entry name" value="SIMILAR TO POLYHYDROXYALKANOATE DEPOLYMERASE"/>
    <property type="match status" value="1"/>
</dbReference>